<dbReference type="Proteomes" id="UP000266861">
    <property type="component" value="Unassembled WGS sequence"/>
</dbReference>
<dbReference type="PANTHER" id="PTHR44196">
    <property type="entry name" value="DEHYDROGENASE/REDUCTASE SDR FAMILY MEMBER 7B"/>
    <property type="match status" value="1"/>
</dbReference>
<gene>
    <name evidence="6" type="ORF">Glove_134g41</name>
</gene>
<evidence type="ECO:0000256" key="5">
    <source>
        <dbReference type="SAM" id="Phobius"/>
    </source>
</evidence>
<comment type="similarity">
    <text evidence="1">Belongs to the short-chain dehydrogenases/reductases (SDR) family.</text>
</comment>
<sequence>MVYVTIIFVSLIIAASFTESLVFVFFTLIYPILYLANVYFRRKRLNSAQPWSINEKVILITGASSGIGKSLAYLCAKNGANIIICARRTEMLSHVAEECRKINDSVKVLKVKCDVTNEFEVSQMFEIIKTTFNRLDCIILNAGVSMGEQFEDVDYSIIKNIMDINYFGATNVTHKALPLLKNNKKSRILVVNSIIGIIPIPLRTGYTASKFALRGFFESLQGELWKDEIFVTMAYPGSVKTEINQNRLGSNPRELDFSDAISSEECARILIEGISRGDKEILFTNRNRLVRLIEGIYPELLAYFACTKGKKHVNLGRNNQ</sequence>
<dbReference type="PROSITE" id="PS00061">
    <property type="entry name" value="ADH_SHORT"/>
    <property type="match status" value="1"/>
</dbReference>
<dbReference type="GO" id="GO:0016491">
    <property type="term" value="F:oxidoreductase activity"/>
    <property type="evidence" value="ECO:0007669"/>
    <property type="project" value="UniProtKB-KW"/>
</dbReference>
<evidence type="ECO:0000256" key="1">
    <source>
        <dbReference type="ARBA" id="ARBA00006484"/>
    </source>
</evidence>
<feature type="transmembrane region" description="Helical" evidence="5">
    <location>
        <begin position="6"/>
        <end position="36"/>
    </location>
</feature>
<evidence type="ECO:0000256" key="3">
    <source>
        <dbReference type="ARBA" id="ARBA00023002"/>
    </source>
</evidence>
<keyword evidence="5" id="KW-1133">Transmembrane helix</keyword>
<keyword evidence="7" id="KW-1185">Reference proteome</keyword>
<comment type="function">
    <text evidence="4">Putative oxidoreductase.</text>
</comment>
<dbReference type="STRING" id="1348612.A0A397IXA8"/>
<dbReference type="GO" id="GO:0016020">
    <property type="term" value="C:membrane"/>
    <property type="evidence" value="ECO:0007669"/>
    <property type="project" value="TreeGrafter"/>
</dbReference>
<dbReference type="NCBIfam" id="NF004825">
    <property type="entry name" value="PRK06181.1"/>
    <property type="match status" value="1"/>
</dbReference>
<dbReference type="Pfam" id="PF00106">
    <property type="entry name" value="adh_short"/>
    <property type="match status" value="1"/>
</dbReference>
<keyword evidence="2" id="KW-0521">NADP</keyword>
<keyword evidence="5" id="KW-0472">Membrane</keyword>
<dbReference type="InterPro" id="IPR002347">
    <property type="entry name" value="SDR_fam"/>
</dbReference>
<dbReference type="OrthoDB" id="1933717at2759"/>
<dbReference type="InterPro" id="IPR020904">
    <property type="entry name" value="Sc_DH/Rdtase_CS"/>
</dbReference>
<evidence type="ECO:0000256" key="2">
    <source>
        <dbReference type="ARBA" id="ARBA00022857"/>
    </source>
</evidence>
<proteinExistence type="inferred from homology"/>
<reference evidence="6 7" key="1">
    <citation type="submission" date="2018-08" db="EMBL/GenBank/DDBJ databases">
        <title>Genome and evolution of the arbuscular mycorrhizal fungus Diversispora epigaea (formerly Glomus versiforme) and its bacterial endosymbionts.</title>
        <authorList>
            <person name="Sun X."/>
            <person name="Fei Z."/>
            <person name="Harrison M."/>
        </authorList>
    </citation>
    <scope>NUCLEOTIDE SEQUENCE [LARGE SCALE GENOMIC DNA]</scope>
    <source>
        <strain evidence="6 7">IT104</strain>
    </source>
</reference>
<name>A0A397IXA8_9GLOM</name>
<organism evidence="6 7">
    <name type="scientific">Diversispora epigaea</name>
    <dbReference type="NCBI Taxonomy" id="1348612"/>
    <lineage>
        <taxon>Eukaryota</taxon>
        <taxon>Fungi</taxon>
        <taxon>Fungi incertae sedis</taxon>
        <taxon>Mucoromycota</taxon>
        <taxon>Glomeromycotina</taxon>
        <taxon>Glomeromycetes</taxon>
        <taxon>Diversisporales</taxon>
        <taxon>Diversisporaceae</taxon>
        <taxon>Diversispora</taxon>
    </lineage>
</organism>
<evidence type="ECO:0000313" key="7">
    <source>
        <dbReference type="Proteomes" id="UP000266861"/>
    </source>
</evidence>
<dbReference type="PANTHER" id="PTHR44196:SF1">
    <property type="entry name" value="DEHYDROGENASE_REDUCTASE SDR FAMILY MEMBER 7B"/>
    <property type="match status" value="1"/>
</dbReference>
<comment type="caution">
    <text evidence="6">The sequence shown here is derived from an EMBL/GenBank/DDBJ whole genome shotgun (WGS) entry which is preliminary data.</text>
</comment>
<dbReference type="PRINTS" id="PR00081">
    <property type="entry name" value="GDHRDH"/>
</dbReference>
<evidence type="ECO:0000313" key="6">
    <source>
        <dbReference type="EMBL" id="RHZ80649.1"/>
    </source>
</evidence>
<dbReference type="AlphaFoldDB" id="A0A397IXA8"/>
<dbReference type="Gene3D" id="3.40.50.720">
    <property type="entry name" value="NAD(P)-binding Rossmann-like Domain"/>
    <property type="match status" value="1"/>
</dbReference>
<accession>A0A397IXA8</accession>
<dbReference type="EMBL" id="PQFF01000125">
    <property type="protein sequence ID" value="RHZ80649.1"/>
    <property type="molecule type" value="Genomic_DNA"/>
</dbReference>
<protein>
    <submittedName>
        <fullName evidence="6">Uncharacterized protein</fullName>
    </submittedName>
</protein>
<keyword evidence="5" id="KW-0812">Transmembrane</keyword>
<keyword evidence="3" id="KW-0560">Oxidoreductase</keyword>
<evidence type="ECO:0000256" key="4">
    <source>
        <dbReference type="ARBA" id="ARBA00037096"/>
    </source>
</evidence>
<dbReference type="SUPFAM" id="SSF51735">
    <property type="entry name" value="NAD(P)-binding Rossmann-fold domains"/>
    <property type="match status" value="1"/>
</dbReference>
<dbReference type="InterPro" id="IPR036291">
    <property type="entry name" value="NAD(P)-bd_dom_sf"/>
</dbReference>